<evidence type="ECO:0000256" key="3">
    <source>
        <dbReference type="ARBA" id="ARBA00022553"/>
    </source>
</evidence>
<evidence type="ECO:0000313" key="6">
    <source>
        <dbReference type="WBParaSite" id="PSAMB.scaffold6594size9168.g28758.t1"/>
    </source>
</evidence>
<dbReference type="Pfam" id="PF09806">
    <property type="entry name" value="CDK2AP"/>
    <property type="match status" value="1"/>
</dbReference>
<dbReference type="PANTHER" id="PTHR22607">
    <property type="entry name" value="DELETED IN ORAL CANCER 1/CDK2-ASSOCIATED PROTEIN 1"/>
    <property type="match status" value="1"/>
</dbReference>
<keyword evidence="3" id="KW-0597">Phosphoprotein</keyword>
<dbReference type="WBParaSite" id="PSAMB.scaffold6594size9168.g28758.t1">
    <property type="protein sequence ID" value="PSAMB.scaffold6594size9168.g28758.t1"/>
    <property type="gene ID" value="PSAMB.scaffold6594size9168.g28758"/>
</dbReference>
<accession>A0A914X699</accession>
<dbReference type="Gene3D" id="6.10.140.1300">
    <property type="match status" value="1"/>
</dbReference>
<dbReference type="Proteomes" id="UP000887566">
    <property type="component" value="Unplaced"/>
</dbReference>
<dbReference type="PANTHER" id="PTHR22607:SF3">
    <property type="entry name" value="CDK2-ASSOCIATED PROTEIN 1, ISOFORM B"/>
    <property type="match status" value="1"/>
</dbReference>
<protein>
    <submittedName>
        <fullName evidence="6">Cyclin dependent kinase 2 associated protein 1</fullName>
    </submittedName>
</protein>
<dbReference type="GO" id="GO:0005737">
    <property type="term" value="C:cytoplasm"/>
    <property type="evidence" value="ECO:0007669"/>
    <property type="project" value="TreeGrafter"/>
</dbReference>
<dbReference type="GO" id="GO:0005634">
    <property type="term" value="C:nucleus"/>
    <property type="evidence" value="ECO:0007669"/>
    <property type="project" value="UniProtKB-SubCell"/>
</dbReference>
<evidence type="ECO:0000313" key="5">
    <source>
        <dbReference type="Proteomes" id="UP000887566"/>
    </source>
</evidence>
<comment type="similarity">
    <text evidence="2">Belongs to the CDK2AP family.</text>
</comment>
<name>A0A914X699_9BILA</name>
<comment type="subcellular location">
    <subcellularLocation>
        <location evidence="1">Nucleus</location>
    </subcellularLocation>
</comment>
<proteinExistence type="inferred from homology"/>
<dbReference type="InterPro" id="IPR017266">
    <property type="entry name" value="DOC_1/2"/>
</dbReference>
<evidence type="ECO:0000256" key="2">
    <source>
        <dbReference type="ARBA" id="ARBA00008485"/>
    </source>
</evidence>
<reference evidence="6" key="1">
    <citation type="submission" date="2022-11" db="UniProtKB">
        <authorList>
            <consortium name="WormBaseParasite"/>
        </authorList>
    </citation>
    <scope>IDENTIFICATION</scope>
</reference>
<keyword evidence="5" id="KW-1185">Reference proteome</keyword>
<sequence length="121" mass="13698">KLTQRIVGQFGLADCVLWYLFGASLWSSSHCFFSKMATGGQQPIPLQRDTATLPQYSVPAPQLPQSKYSQLLAVIEELGKDIRPTYTGNKMSTERLKRSIIHARILVRECLLETERSSRQN</sequence>
<keyword evidence="4" id="KW-0539">Nucleus</keyword>
<dbReference type="AlphaFoldDB" id="A0A914X699"/>
<evidence type="ECO:0000256" key="1">
    <source>
        <dbReference type="ARBA" id="ARBA00004123"/>
    </source>
</evidence>
<evidence type="ECO:0000256" key="4">
    <source>
        <dbReference type="ARBA" id="ARBA00023242"/>
    </source>
</evidence>
<organism evidence="5 6">
    <name type="scientific">Plectus sambesii</name>
    <dbReference type="NCBI Taxonomy" id="2011161"/>
    <lineage>
        <taxon>Eukaryota</taxon>
        <taxon>Metazoa</taxon>
        <taxon>Ecdysozoa</taxon>
        <taxon>Nematoda</taxon>
        <taxon>Chromadorea</taxon>
        <taxon>Plectida</taxon>
        <taxon>Plectina</taxon>
        <taxon>Plectoidea</taxon>
        <taxon>Plectidae</taxon>
        <taxon>Plectus</taxon>
    </lineage>
</organism>